<evidence type="ECO:0000256" key="4">
    <source>
        <dbReference type="ARBA" id="ARBA00022475"/>
    </source>
</evidence>
<dbReference type="InterPro" id="IPR002781">
    <property type="entry name" value="TM_pro_TauE-like"/>
</dbReference>
<evidence type="ECO:0000313" key="9">
    <source>
        <dbReference type="EMBL" id="NHN54865.1"/>
    </source>
</evidence>
<evidence type="ECO:0000256" key="7">
    <source>
        <dbReference type="ARBA" id="ARBA00023136"/>
    </source>
</evidence>
<dbReference type="AlphaFoldDB" id="A0A967B089"/>
<dbReference type="PANTHER" id="PTHR30269:SF37">
    <property type="entry name" value="MEMBRANE TRANSPORTER PROTEIN"/>
    <property type="match status" value="1"/>
</dbReference>
<evidence type="ECO:0000256" key="3">
    <source>
        <dbReference type="ARBA" id="ARBA00022448"/>
    </source>
</evidence>
<evidence type="ECO:0000256" key="6">
    <source>
        <dbReference type="ARBA" id="ARBA00022989"/>
    </source>
</evidence>
<dbReference type="Proteomes" id="UP000744769">
    <property type="component" value="Unassembled WGS sequence"/>
</dbReference>
<keyword evidence="7 8" id="KW-0472">Membrane</keyword>
<dbReference type="GO" id="GO:0005886">
    <property type="term" value="C:plasma membrane"/>
    <property type="evidence" value="ECO:0007669"/>
    <property type="project" value="UniProtKB-SubCell"/>
</dbReference>
<feature type="transmembrane region" description="Helical" evidence="8">
    <location>
        <begin position="166"/>
        <end position="186"/>
    </location>
</feature>
<gene>
    <name evidence="9" type="ORF">G9U51_03585</name>
</gene>
<keyword evidence="6 8" id="KW-1133">Transmembrane helix</keyword>
<reference evidence="9" key="1">
    <citation type="submission" date="2020-03" db="EMBL/GenBank/DDBJ databases">
        <title>Draft sequencing of Calidifontibacter sp. DB0510.</title>
        <authorList>
            <person name="Kim D.-U."/>
        </authorList>
    </citation>
    <scope>NUCLEOTIDE SEQUENCE</scope>
    <source>
        <strain evidence="9">DB0510</strain>
    </source>
</reference>
<evidence type="ECO:0000256" key="1">
    <source>
        <dbReference type="ARBA" id="ARBA00004651"/>
    </source>
</evidence>
<keyword evidence="3" id="KW-0813">Transport</keyword>
<comment type="similarity">
    <text evidence="2 8">Belongs to the 4-toluene sulfonate uptake permease (TSUP) (TC 2.A.102) family.</text>
</comment>
<feature type="transmembrane region" description="Helical" evidence="8">
    <location>
        <begin position="46"/>
        <end position="64"/>
    </location>
</feature>
<keyword evidence="4 8" id="KW-1003">Cell membrane</keyword>
<keyword evidence="10" id="KW-1185">Reference proteome</keyword>
<dbReference type="EMBL" id="JAAOIV010000002">
    <property type="protein sequence ID" value="NHN54865.1"/>
    <property type="molecule type" value="Genomic_DNA"/>
</dbReference>
<comment type="subcellular location">
    <subcellularLocation>
        <location evidence="1 8">Cell membrane</location>
        <topology evidence="1 8">Multi-pass membrane protein</topology>
    </subcellularLocation>
</comment>
<feature type="transmembrane region" description="Helical" evidence="8">
    <location>
        <begin position="132"/>
        <end position="154"/>
    </location>
</feature>
<accession>A0A967B089</accession>
<organism evidence="9 10">
    <name type="scientific">Metallococcus carri</name>
    <dbReference type="NCBI Taxonomy" id="1656884"/>
    <lineage>
        <taxon>Bacteria</taxon>
        <taxon>Bacillati</taxon>
        <taxon>Actinomycetota</taxon>
        <taxon>Actinomycetes</taxon>
        <taxon>Micrococcales</taxon>
        <taxon>Dermacoccaceae</taxon>
        <taxon>Metallococcus</taxon>
    </lineage>
</organism>
<feature type="transmembrane region" description="Helical" evidence="8">
    <location>
        <begin position="192"/>
        <end position="212"/>
    </location>
</feature>
<dbReference type="PANTHER" id="PTHR30269">
    <property type="entry name" value="TRANSMEMBRANE PROTEIN YFCA"/>
    <property type="match status" value="1"/>
</dbReference>
<evidence type="ECO:0000256" key="8">
    <source>
        <dbReference type="RuleBase" id="RU363041"/>
    </source>
</evidence>
<evidence type="ECO:0000256" key="5">
    <source>
        <dbReference type="ARBA" id="ARBA00022692"/>
    </source>
</evidence>
<feature type="transmembrane region" description="Helical" evidence="8">
    <location>
        <begin position="224"/>
        <end position="242"/>
    </location>
</feature>
<name>A0A967B089_9MICO</name>
<protein>
    <recommendedName>
        <fullName evidence="8">Probable membrane transporter protein</fullName>
    </recommendedName>
</protein>
<feature type="transmembrane region" description="Helical" evidence="8">
    <location>
        <begin position="12"/>
        <end position="34"/>
    </location>
</feature>
<proteinExistence type="inferred from homology"/>
<dbReference type="InterPro" id="IPR052017">
    <property type="entry name" value="TSUP"/>
</dbReference>
<feature type="transmembrane region" description="Helical" evidence="8">
    <location>
        <begin position="76"/>
        <end position="94"/>
    </location>
</feature>
<feature type="transmembrane region" description="Helical" evidence="8">
    <location>
        <begin position="101"/>
        <end position="120"/>
    </location>
</feature>
<dbReference type="Pfam" id="PF01925">
    <property type="entry name" value="TauE"/>
    <property type="match status" value="1"/>
</dbReference>
<sequence>MIAEHDLVPIVVLGLIIAFGALVQSVVGFGLAVVAVPFMVLIAPDLLPGAMLVTSLALPAWELISGPRDVDWQHWWWAIGGRVALMPVGVWLVAHASSSAIALIVGVLVLAGVAGSLWAVDLRPTPGGALAAGAITGISGTAASIGGPFLGLVLQHERASRIRSTLAMFFVVGAATALLGLAVGGQLRHDQIVVGLAWVPFVVAGSALAVPLRRRMPEAAMRRAVLVLAATAGAVVIVRAIVS</sequence>
<evidence type="ECO:0000256" key="2">
    <source>
        <dbReference type="ARBA" id="ARBA00009142"/>
    </source>
</evidence>
<dbReference type="RefSeq" id="WP_166193280.1">
    <property type="nucleotide sequence ID" value="NZ_JAAOIV010000002.1"/>
</dbReference>
<comment type="caution">
    <text evidence="9">The sequence shown here is derived from an EMBL/GenBank/DDBJ whole genome shotgun (WGS) entry which is preliminary data.</text>
</comment>
<evidence type="ECO:0000313" key="10">
    <source>
        <dbReference type="Proteomes" id="UP000744769"/>
    </source>
</evidence>
<keyword evidence="5 8" id="KW-0812">Transmembrane</keyword>